<evidence type="ECO:0000256" key="3">
    <source>
        <dbReference type="ARBA" id="ARBA00022630"/>
    </source>
</evidence>
<evidence type="ECO:0000259" key="5">
    <source>
        <dbReference type="Pfam" id="PF01266"/>
    </source>
</evidence>
<dbReference type="RefSeq" id="WP_036096680.1">
    <property type="nucleotide sequence ID" value="NZ_AODF01000008.1"/>
</dbReference>
<dbReference type="InterPro" id="IPR036188">
    <property type="entry name" value="FAD/NAD-bd_sf"/>
</dbReference>
<dbReference type="PANTHER" id="PTHR13847">
    <property type="entry name" value="SARCOSINE DEHYDROGENASE-RELATED"/>
    <property type="match status" value="1"/>
</dbReference>
<evidence type="ECO:0000313" key="7">
    <source>
        <dbReference type="Proteomes" id="UP000019249"/>
    </source>
</evidence>
<evidence type="ECO:0000313" key="6">
    <source>
        <dbReference type="EMBL" id="EUJ32947.1"/>
    </source>
</evidence>
<evidence type="ECO:0000256" key="1">
    <source>
        <dbReference type="ARBA" id="ARBA00001974"/>
    </source>
</evidence>
<dbReference type="Gene3D" id="3.30.9.10">
    <property type="entry name" value="D-Amino Acid Oxidase, subunit A, domain 2"/>
    <property type="match status" value="1"/>
</dbReference>
<comment type="cofactor">
    <cofactor evidence="1">
        <name>FAD</name>
        <dbReference type="ChEBI" id="CHEBI:57692"/>
    </cofactor>
</comment>
<comment type="caution">
    <text evidence="6">The sequence shown here is derived from an EMBL/GenBank/DDBJ whole genome shotgun (WGS) entry which is preliminary data.</text>
</comment>
<evidence type="ECO:0000256" key="2">
    <source>
        <dbReference type="ARBA" id="ARBA00009410"/>
    </source>
</evidence>
<dbReference type="SUPFAM" id="SSF51971">
    <property type="entry name" value="Nucleotide-binding domain"/>
    <property type="match status" value="1"/>
</dbReference>
<dbReference type="Proteomes" id="UP000019249">
    <property type="component" value="Unassembled WGS sequence"/>
</dbReference>
<keyword evidence="7" id="KW-1185">Reference proteome</keyword>
<keyword evidence="3" id="KW-0285">Flavoprotein</keyword>
<keyword evidence="4" id="KW-0560">Oxidoreductase</keyword>
<dbReference type="PANTHER" id="PTHR13847:SF286">
    <property type="entry name" value="D-AMINO ACID DEHYDROGENASE"/>
    <property type="match status" value="1"/>
</dbReference>
<proteinExistence type="inferred from homology"/>
<name>A0ABP3B0G8_9LIST</name>
<comment type="similarity">
    <text evidence="2">Belongs to the DadA oxidoreductase family.</text>
</comment>
<dbReference type="EMBL" id="AODF01000008">
    <property type="protein sequence ID" value="EUJ32947.1"/>
    <property type="molecule type" value="Genomic_DNA"/>
</dbReference>
<gene>
    <name evidence="6" type="ORF">MFLO_05000</name>
</gene>
<dbReference type="Pfam" id="PF01266">
    <property type="entry name" value="DAO"/>
    <property type="match status" value="1"/>
</dbReference>
<dbReference type="Gene3D" id="3.50.50.60">
    <property type="entry name" value="FAD/NAD(P)-binding domain"/>
    <property type="match status" value="1"/>
</dbReference>
<organism evidence="6 7">
    <name type="scientific">Listeria floridensis FSL S10-1187</name>
    <dbReference type="NCBI Taxonomy" id="1265817"/>
    <lineage>
        <taxon>Bacteria</taxon>
        <taxon>Bacillati</taxon>
        <taxon>Bacillota</taxon>
        <taxon>Bacilli</taxon>
        <taxon>Bacillales</taxon>
        <taxon>Listeriaceae</taxon>
        <taxon>Listeria</taxon>
    </lineage>
</organism>
<evidence type="ECO:0000256" key="4">
    <source>
        <dbReference type="ARBA" id="ARBA00023002"/>
    </source>
</evidence>
<accession>A0ABP3B0G8</accession>
<protein>
    <submittedName>
        <fullName evidence="6">Oxidoreductase, FAD-binding protein</fullName>
    </submittedName>
</protein>
<dbReference type="InterPro" id="IPR006076">
    <property type="entry name" value="FAD-dep_OxRdtase"/>
</dbReference>
<sequence length="367" mass="39550">MRYVVVGTGIVGASAAYHLAKAGHHVTMIDRKDAGQATEHAAGIICPWISKRRNKVWYELAKESAKFYPEIDKELAALGFSSGYEQVGTLCLRKPGKSLDSLYDLAVERSIEAPEIGKIEKLSPHEVKERFPFASPDYGAVFLSGGGKSKGALIRDALLQGAAFYGGKFVHASASLDSAGRLFADGKEVAYDKLVLAAGAWLRELLSGYGYEADLLAQKGQLLTLEFDGLEMNDWPVVLPPASKAIVPFAEGRLLLGATHEKEAEFDLVPTEAARREILDELGEFIQLDRAPKREKLSVGTRPYTPDFTPFIGTLPSGNIFLANGLGASGLTTGPFVGKLLAELAAGDVLSFDISGYDPALYLKKLN</sequence>
<feature type="domain" description="FAD dependent oxidoreductase" evidence="5">
    <location>
        <begin position="3"/>
        <end position="344"/>
    </location>
</feature>
<reference evidence="6 7" key="1">
    <citation type="journal article" date="2014" name="Int. J. Syst. Evol. Microbiol.">
        <title>Listeria floridensis sp. nov., Listeria aquatica sp. nov., Listeria cornellensis sp. nov., Listeria riparia sp. nov. and Listeria grandensis sp. nov., from agricultural and natural environments.</title>
        <authorList>
            <person name="den Bakker H.C."/>
            <person name="Warchocki S."/>
            <person name="Wright E.M."/>
            <person name="Allred A.F."/>
            <person name="Ahlstrom C."/>
            <person name="Manuel C.S."/>
            <person name="Stasiewicz M.J."/>
            <person name="Burrell A."/>
            <person name="Roof S."/>
            <person name="Strawn L."/>
            <person name="Fortes E.D."/>
            <person name="Nightingale K.K."/>
            <person name="Kephart D."/>
            <person name="Wiedmann M."/>
        </authorList>
    </citation>
    <scope>NUCLEOTIDE SEQUENCE [LARGE SCALE GENOMIC DNA]</scope>
    <source>
        <strain evidence="6 7">FSL S10-1187</strain>
    </source>
</reference>
<dbReference type="SUPFAM" id="SSF54373">
    <property type="entry name" value="FAD-linked reductases, C-terminal domain"/>
    <property type="match status" value="1"/>
</dbReference>